<keyword evidence="2" id="KW-1185">Reference proteome</keyword>
<protein>
    <submittedName>
        <fullName evidence="1">Uncharacterized protein</fullName>
    </submittedName>
</protein>
<dbReference type="Proteomes" id="UP000190774">
    <property type="component" value="Unassembled WGS sequence"/>
</dbReference>
<evidence type="ECO:0000313" key="1">
    <source>
        <dbReference type="EMBL" id="SKA85050.1"/>
    </source>
</evidence>
<accession>A0A1T4X5V1</accession>
<sequence>MAVTTAAVAVAAGATVAASQVSKKGAQDAAAQFDKVQYNPKSAAKRVNQYMPVAFGGGTAFKDMQEMTNEIVLQQLRGQVSPETQTMIGRQMLGTGATDMGPGAVNQLYTGYLGLTQEDVKSQGIQQYRSLYAQYQQAVDKQASAQYTSDLNRATARAAGIQGEADATASMIQGLGSLVGGYVGGGMGGMLNGGGAGGMFGAGTNAAGGAQPSSAYFTAMAQAGRNPYPQGMTAL</sequence>
<dbReference type="STRING" id="48467.SAMN02745166_01091"/>
<evidence type="ECO:0000313" key="2">
    <source>
        <dbReference type="Proteomes" id="UP000190774"/>
    </source>
</evidence>
<organism evidence="1 2">
    <name type="scientific">Prosthecobacter debontii</name>
    <dbReference type="NCBI Taxonomy" id="48467"/>
    <lineage>
        <taxon>Bacteria</taxon>
        <taxon>Pseudomonadati</taxon>
        <taxon>Verrucomicrobiota</taxon>
        <taxon>Verrucomicrobiia</taxon>
        <taxon>Verrucomicrobiales</taxon>
        <taxon>Verrucomicrobiaceae</taxon>
        <taxon>Prosthecobacter</taxon>
    </lineage>
</organism>
<name>A0A1T4X5V1_9BACT</name>
<dbReference type="EMBL" id="FUYE01000003">
    <property type="protein sequence ID" value="SKA85050.1"/>
    <property type="molecule type" value="Genomic_DNA"/>
</dbReference>
<gene>
    <name evidence="1" type="ORF">SAMN02745166_01091</name>
</gene>
<dbReference type="RefSeq" id="WP_078812299.1">
    <property type="nucleotide sequence ID" value="NZ_FUYE01000003.1"/>
</dbReference>
<reference evidence="2" key="1">
    <citation type="submission" date="2017-02" db="EMBL/GenBank/DDBJ databases">
        <authorList>
            <person name="Varghese N."/>
            <person name="Submissions S."/>
        </authorList>
    </citation>
    <scope>NUCLEOTIDE SEQUENCE [LARGE SCALE GENOMIC DNA]</scope>
    <source>
        <strain evidence="2">ATCC 700200</strain>
    </source>
</reference>
<dbReference type="AlphaFoldDB" id="A0A1T4X5V1"/>
<proteinExistence type="predicted"/>